<dbReference type="OrthoDB" id="2749294at2759"/>
<sequence length="167" mass="18118">AGVIGFKALSSAHSGDNLGRYTVGLLECVDNTGNNNTTCQTIQDIHTCRGLMGNSTEQQLPYIQLFSYTFLTLKIPRCLGHVVNLGNVDVMQNITKVAAVENATAIWEYDPTRTDNCVLGSSFDVIVAIRTLAIKIQASGQQIEFFQSTQLSCGLPEAVKIPLHSNI</sequence>
<reference evidence="2" key="2">
    <citation type="submission" date="2015-01" db="EMBL/GenBank/DDBJ databases">
        <title>Evolutionary Origins and Diversification of the Mycorrhizal Mutualists.</title>
        <authorList>
            <consortium name="DOE Joint Genome Institute"/>
            <consortium name="Mycorrhizal Genomics Consortium"/>
            <person name="Kohler A."/>
            <person name="Kuo A."/>
            <person name="Nagy L.G."/>
            <person name="Floudas D."/>
            <person name="Copeland A."/>
            <person name="Barry K.W."/>
            <person name="Cichocki N."/>
            <person name="Veneault-Fourrey C."/>
            <person name="LaButti K."/>
            <person name="Lindquist E.A."/>
            <person name="Lipzen A."/>
            <person name="Lundell T."/>
            <person name="Morin E."/>
            <person name="Murat C."/>
            <person name="Riley R."/>
            <person name="Ohm R."/>
            <person name="Sun H."/>
            <person name="Tunlid A."/>
            <person name="Henrissat B."/>
            <person name="Grigoriev I.V."/>
            <person name="Hibbett D.S."/>
            <person name="Martin F."/>
        </authorList>
    </citation>
    <scope>NUCLEOTIDE SEQUENCE [LARGE SCALE GENOMIC DNA]</scope>
    <source>
        <strain evidence="2">LaAM-08-1</strain>
    </source>
</reference>
<reference evidence="1 2" key="1">
    <citation type="submission" date="2014-04" db="EMBL/GenBank/DDBJ databases">
        <authorList>
            <consortium name="DOE Joint Genome Institute"/>
            <person name="Kuo A."/>
            <person name="Kohler A."/>
            <person name="Nagy L.G."/>
            <person name="Floudas D."/>
            <person name="Copeland A."/>
            <person name="Barry K.W."/>
            <person name="Cichocki N."/>
            <person name="Veneault-Fourrey C."/>
            <person name="LaButti K."/>
            <person name="Lindquist E.A."/>
            <person name="Lipzen A."/>
            <person name="Lundell T."/>
            <person name="Morin E."/>
            <person name="Murat C."/>
            <person name="Sun H."/>
            <person name="Tunlid A."/>
            <person name="Henrissat B."/>
            <person name="Grigoriev I.V."/>
            <person name="Hibbett D.S."/>
            <person name="Martin F."/>
            <person name="Nordberg H.P."/>
            <person name="Cantor M.N."/>
            <person name="Hua S.X."/>
        </authorList>
    </citation>
    <scope>NUCLEOTIDE SEQUENCE [LARGE SCALE GENOMIC DNA]</scope>
    <source>
        <strain evidence="1 2">LaAM-08-1</strain>
    </source>
</reference>
<dbReference type="HOGENOM" id="CLU_110972_0_0_1"/>
<evidence type="ECO:0000313" key="2">
    <source>
        <dbReference type="Proteomes" id="UP000054477"/>
    </source>
</evidence>
<dbReference type="AlphaFoldDB" id="A0A0C9XRV0"/>
<evidence type="ECO:0000313" key="1">
    <source>
        <dbReference type="EMBL" id="KIK04409.1"/>
    </source>
</evidence>
<proteinExistence type="predicted"/>
<gene>
    <name evidence="1" type="ORF">K443DRAFT_93276</name>
</gene>
<dbReference type="Proteomes" id="UP000054477">
    <property type="component" value="Unassembled WGS sequence"/>
</dbReference>
<dbReference type="EMBL" id="KN838570">
    <property type="protein sequence ID" value="KIK04409.1"/>
    <property type="molecule type" value="Genomic_DNA"/>
</dbReference>
<accession>A0A0C9XRV0</accession>
<organism evidence="1 2">
    <name type="scientific">Laccaria amethystina LaAM-08-1</name>
    <dbReference type="NCBI Taxonomy" id="1095629"/>
    <lineage>
        <taxon>Eukaryota</taxon>
        <taxon>Fungi</taxon>
        <taxon>Dikarya</taxon>
        <taxon>Basidiomycota</taxon>
        <taxon>Agaricomycotina</taxon>
        <taxon>Agaricomycetes</taxon>
        <taxon>Agaricomycetidae</taxon>
        <taxon>Agaricales</taxon>
        <taxon>Agaricineae</taxon>
        <taxon>Hydnangiaceae</taxon>
        <taxon>Laccaria</taxon>
    </lineage>
</organism>
<name>A0A0C9XRV0_9AGAR</name>
<protein>
    <submittedName>
        <fullName evidence="1">Uncharacterized protein</fullName>
    </submittedName>
</protein>
<feature type="non-terminal residue" evidence="1">
    <location>
        <position position="167"/>
    </location>
</feature>
<keyword evidence="2" id="KW-1185">Reference proteome</keyword>